<dbReference type="SUPFAM" id="SSF53697">
    <property type="entry name" value="SIS domain"/>
    <property type="match status" value="1"/>
</dbReference>
<protein>
    <recommendedName>
        <fullName evidence="5 11">Transaldolase</fullName>
        <ecNumber evidence="5 11">2.2.1.2</ecNumber>
    </recommendedName>
</protein>
<dbReference type="InterPro" id="IPR018225">
    <property type="entry name" value="Transaldolase_AS"/>
</dbReference>
<keyword evidence="8 11" id="KW-0570">Pentose shunt</keyword>
<evidence type="ECO:0000313" key="13">
    <source>
        <dbReference type="EMBL" id="HGS87066.1"/>
    </source>
</evidence>
<dbReference type="GO" id="GO:0006096">
    <property type="term" value="P:glycolytic process"/>
    <property type="evidence" value="ECO:0007669"/>
    <property type="project" value="UniProtKB-UniPathway"/>
</dbReference>
<accession>A0A7C4KYV3</accession>
<comment type="pathway">
    <text evidence="12">Carbohydrate degradation; glycolysis; D-glyceraldehyde 3-phosphate and glycerone phosphate from D-glucose: step 2/4.</text>
</comment>
<dbReference type="UniPathway" id="UPA00115">
    <property type="reaction ID" value="UER00414"/>
</dbReference>
<dbReference type="GO" id="GO:0004801">
    <property type="term" value="F:transaldolase activity"/>
    <property type="evidence" value="ECO:0007669"/>
    <property type="project" value="UniProtKB-UniRule"/>
</dbReference>
<dbReference type="NCBIfam" id="NF002881">
    <property type="entry name" value="PRK03343.1"/>
    <property type="match status" value="1"/>
</dbReference>
<comment type="caution">
    <text evidence="13">The sequence shown here is derived from an EMBL/GenBank/DDBJ whole genome shotgun (WGS) entry which is preliminary data.</text>
</comment>
<keyword evidence="12" id="KW-0324">Glycolysis</keyword>
<dbReference type="PANTHER" id="PTHR10683:SF31">
    <property type="entry name" value="TRANSALDOLASE"/>
    <property type="match status" value="1"/>
</dbReference>
<evidence type="ECO:0000256" key="12">
    <source>
        <dbReference type="RuleBase" id="RU000612"/>
    </source>
</evidence>
<evidence type="ECO:0000256" key="3">
    <source>
        <dbReference type="ARBA" id="ARBA00004857"/>
    </source>
</evidence>
<feature type="active site" description="Schiff-base intermediate with substrate" evidence="11">
    <location>
        <position position="158"/>
    </location>
</feature>
<comment type="catalytic activity">
    <reaction evidence="10 11">
        <text>D-sedoheptulose 7-phosphate + D-glyceraldehyde 3-phosphate = D-erythrose 4-phosphate + beta-D-fructose 6-phosphate</text>
        <dbReference type="Rhea" id="RHEA:17053"/>
        <dbReference type="ChEBI" id="CHEBI:16897"/>
        <dbReference type="ChEBI" id="CHEBI:57483"/>
        <dbReference type="ChEBI" id="CHEBI:57634"/>
        <dbReference type="ChEBI" id="CHEBI:59776"/>
        <dbReference type="EC" id="2.2.1.2"/>
    </reaction>
</comment>
<dbReference type="InterPro" id="IPR001672">
    <property type="entry name" value="G6P_Isomerase"/>
</dbReference>
<keyword evidence="7 11" id="KW-0808">Transferase</keyword>
<evidence type="ECO:0000256" key="10">
    <source>
        <dbReference type="ARBA" id="ARBA00048810"/>
    </source>
</evidence>
<comment type="similarity">
    <text evidence="12">Belongs to the GPI family.</text>
</comment>
<keyword evidence="12 13" id="KW-0413">Isomerase</keyword>
<comment type="subcellular location">
    <subcellularLocation>
        <location evidence="2 11">Cytoplasm</location>
    </subcellularLocation>
</comment>
<evidence type="ECO:0000256" key="4">
    <source>
        <dbReference type="ARBA" id="ARBA00008426"/>
    </source>
</evidence>
<dbReference type="PRINTS" id="PR00662">
    <property type="entry name" value="G6PISOMERASE"/>
</dbReference>
<dbReference type="SUPFAM" id="SSF51569">
    <property type="entry name" value="Aldolase"/>
    <property type="match status" value="1"/>
</dbReference>
<keyword evidence="6 11" id="KW-0963">Cytoplasm</keyword>
<dbReference type="NCBIfam" id="NF007080">
    <property type="entry name" value="PRK09533.1"/>
    <property type="match status" value="1"/>
</dbReference>
<dbReference type="Pfam" id="PF00342">
    <property type="entry name" value="PGI"/>
    <property type="match status" value="1"/>
</dbReference>
<dbReference type="GO" id="GO:0097367">
    <property type="term" value="F:carbohydrate derivative binding"/>
    <property type="evidence" value="ECO:0007669"/>
    <property type="project" value="InterPro"/>
</dbReference>
<evidence type="ECO:0000256" key="7">
    <source>
        <dbReference type="ARBA" id="ARBA00022679"/>
    </source>
</evidence>
<evidence type="ECO:0000256" key="8">
    <source>
        <dbReference type="ARBA" id="ARBA00023126"/>
    </source>
</evidence>
<name>A0A7C4KYV3_9CHLR</name>
<dbReference type="InterPro" id="IPR046348">
    <property type="entry name" value="SIS_dom_sf"/>
</dbReference>
<dbReference type="EMBL" id="DSXR01000052">
    <property type="protein sequence ID" value="HGS87066.1"/>
    <property type="molecule type" value="Genomic_DNA"/>
</dbReference>
<dbReference type="GO" id="GO:0004347">
    <property type="term" value="F:glucose-6-phosphate isomerase activity"/>
    <property type="evidence" value="ECO:0007669"/>
    <property type="project" value="UniProtKB-EC"/>
</dbReference>
<comment type="catalytic activity">
    <reaction evidence="12">
        <text>alpha-D-glucose 6-phosphate = beta-D-fructose 6-phosphate</text>
        <dbReference type="Rhea" id="RHEA:11816"/>
        <dbReference type="ChEBI" id="CHEBI:57634"/>
        <dbReference type="ChEBI" id="CHEBI:58225"/>
        <dbReference type="EC" id="5.3.1.9"/>
    </reaction>
</comment>
<evidence type="ECO:0000256" key="1">
    <source>
        <dbReference type="ARBA" id="ARBA00003518"/>
    </source>
</evidence>
<dbReference type="PANTHER" id="PTHR10683">
    <property type="entry name" value="TRANSALDOLASE"/>
    <property type="match status" value="1"/>
</dbReference>
<organism evidence="13">
    <name type="scientific">Bellilinea caldifistulae</name>
    <dbReference type="NCBI Taxonomy" id="360411"/>
    <lineage>
        <taxon>Bacteria</taxon>
        <taxon>Bacillati</taxon>
        <taxon>Chloroflexota</taxon>
        <taxon>Anaerolineae</taxon>
        <taxon>Anaerolineales</taxon>
        <taxon>Anaerolineaceae</taxon>
        <taxon>Bellilinea</taxon>
    </lineage>
</organism>
<dbReference type="GO" id="GO:0006094">
    <property type="term" value="P:gluconeogenesis"/>
    <property type="evidence" value="ECO:0007669"/>
    <property type="project" value="UniProtKB-KW"/>
</dbReference>
<gene>
    <name evidence="11" type="primary">tal</name>
    <name evidence="13" type="ORF">ENT17_05540</name>
</gene>
<evidence type="ECO:0000256" key="9">
    <source>
        <dbReference type="ARBA" id="ARBA00023270"/>
    </source>
</evidence>
<dbReference type="PROSITE" id="PS51463">
    <property type="entry name" value="P_GLUCOSE_ISOMERASE_3"/>
    <property type="match status" value="1"/>
</dbReference>
<dbReference type="InterPro" id="IPR013785">
    <property type="entry name" value="Aldolase_TIM"/>
</dbReference>
<dbReference type="PROSITE" id="PS01054">
    <property type="entry name" value="TRANSALDOLASE_1"/>
    <property type="match status" value="1"/>
</dbReference>
<comment type="pathway">
    <text evidence="3 11">Carbohydrate degradation; pentose phosphate pathway; D-glyceraldehyde 3-phosphate and beta-D-fructose 6-phosphate from D-ribose 5-phosphate and D-xylulose 5-phosphate (non-oxidative stage): step 2/3.</text>
</comment>
<dbReference type="GO" id="GO:0005737">
    <property type="term" value="C:cytoplasm"/>
    <property type="evidence" value="ECO:0007669"/>
    <property type="project" value="UniProtKB-SubCell"/>
</dbReference>
<dbReference type="UniPathway" id="UPA00109">
    <property type="reaction ID" value="UER00181"/>
</dbReference>
<comment type="function">
    <text evidence="1 11">Transaldolase is important for the balance of metabolites in the pentose-phosphate pathway.</text>
</comment>
<dbReference type="Pfam" id="PF00923">
    <property type="entry name" value="TAL_FSA"/>
    <property type="match status" value="1"/>
</dbReference>
<dbReference type="HAMAP" id="MF_00493">
    <property type="entry name" value="Transaldolase_2"/>
    <property type="match status" value="1"/>
</dbReference>
<evidence type="ECO:0000256" key="6">
    <source>
        <dbReference type="ARBA" id="ARBA00022490"/>
    </source>
</evidence>
<reference evidence="13" key="1">
    <citation type="journal article" date="2020" name="mSystems">
        <title>Genome- and Community-Level Interaction Insights into Carbon Utilization and Element Cycling Functions of Hydrothermarchaeota in Hydrothermal Sediment.</title>
        <authorList>
            <person name="Zhou Z."/>
            <person name="Liu Y."/>
            <person name="Xu W."/>
            <person name="Pan J."/>
            <person name="Luo Z.H."/>
            <person name="Li M."/>
        </authorList>
    </citation>
    <scope>NUCLEOTIDE SEQUENCE [LARGE SCALE GENOMIC DNA]</scope>
    <source>
        <strain evidence="13">SpSt-556</strain>
    </source>
</reference>
<keyword evidence="9 11" id="KW-0704">Schiff base</keyword>
<keyword evidence="12" id="KW-0312">Gluconeogenesis</keyword>
<dbReference type="InterPro" id="IPR001585">
    <property type="entry name" value="TAL/FSA"/>
</dbReference>
<dbReference type="InterPro" id="IPR004732">
    <property type="entry name" value="Transaldolase_2"/>
</dbReference>
<dbReference type="Gene3D" id="3.20.20.70">
    <property type="entry name" value="Aldolase class I"/>
    <property type="match status" value="1"/>
</dbReference>
<dbReference type="AlphaFoldDB" id="A0A7C4KYV3"/>
<evidence type="ECO:0000256" key="11">
    <source>
        <dbReference type="HAMAP-Rule" id="MF_00493"/>
    </source>
</evidence>
<dbReference type="NCBIfam" id="TIGR00876">
    <property type="entry name" value="tal_mycobact"/>
    <property type="match status" value="1"/>
</dbReference>
<comment type="similarity">
    <text evidence="4 11">Belongs to the transaldolase family. Type 2 subfamily.</text>
</comment>
<evidence type="ECO:0000256" key="5">
    <source>
        <dbReference type="ARBA" id="ARBA00013151"/>
    </source>
</evidence>
<dbReference type="GO" id="GO:0006098">
    <property type="term" value="P:pentose-phosphate shunt"/>
    <property type="evidence" value="ECO:0007669"/>
    <property type="project" value="UniProtKB-UniRule"/>
</dbReference>
<sequence length="945" mass="104817">MPAALEKFRLLKEKIKRYSMNRVHQLHQLGQSLWYDNIQRSLLENGKLAQFIEQGLIRGVTSNPSIFHNAIARSNDYDAALKPMAWSGWSAEQIFTQLAIEDIQAAADLFRSLYEESNAADGFVSLEVNPLLANDTSGTVAEAKRLWSLVNRPNLMIKIPATPEGIPAIRQSIAEGINVNVTLIFSLTRYAQVIDAYLSGLEDRLANGLPIDRIASVASFFVSRVDTKVDQLLNEIIQKEESNAALAQSLLGKAAIANARLAYALFLEKFSEQRFISLREKGARTQRPLWASTSTKNPAYRDVIYVEELIGPDTVNTVPPQTLEAFTDHGKAQIKLGADVQAEQKVIQQLEQLGISMDRVTYELEIEGVKAFADAFTALQQAIEKRLQAALEELGPLRGILPTALQRQEQEQVIQRIFELDASLWTDNPKGQAEIRQRLGWLHSPKNSRNLIEDYRQLSESCRKDGLTHALLLGMGGSSLAPEVLRLTFGVGKLAEVDALDLAILDSTDPQQVQEAARRAPIEQTLFIVSSKSGTTSEVNAFFDYFWHLAADRLGEKAAAHFVAITDPGTPLEKLARERGFRAMLPGIPQVGGRYSALTPFGLFPAALLGMNLETLLQRAERMMTQCLPNTPAARNPGLVLGTLLGEAALEGRDKLTILAEPPFESFGSWLEQLIAESTGKEGRGIIPIDLEPPVSVDRYGDDRLFVCFRSSGSLDERVTALRQAGQPVLVFDLKDVYELGAEFYRWEMAIAVASAVLGINGFDQPDVQDNKDRTAQKIAEYRRIGVLDEGQPLWESNQCKIFGKVLEDLSNASHPREIIQLFLNQARKDDYIAINAYLPRNPETTQALQQLRRSILEKTGCATTLGFGPRFLHSTGQLHKGGPDRALFLQITREISEDVVIPGQGITFGIMERAQALGDLEALLARQRRVIRLHLTTGQVQDLI</sequence>
<proteinExistence type="inferred from homology"/>
<dbReference type="Gene3D" id="3.40.50.10490">
    <property type="entry name" value="Glucose-6-phosphate isomerase like protein, domain 1"/>
    <property type="match status" value="3"/>
</dbReference>
<dbReference type="CDD" id="cd00955">
    <property type="entry name" value="Transaldolase_like"/>
    <property type="match status" value="1"/>
</dbReference>
<evidence type="ECO:0000256" key="2">
    <source>
        <dbReference type="ARBA" id="ARBA00004496"/>
    </source>
</evidence>
<dbReference type="EC" id="2.2.1.2" evidence="5 11"/>